<dbReference type="AlphaFoldDB" id="A0A0D3C2C5"/>
<evidence type="ECO:0000313" key="2">
    <source>
        <dbReference type="Proteomes" id="UP000032141"/>
    </source>
</evidence>
<name>A0A0D3C2C5_BRAOL</name>
<organism evidence="1 2">
    <name type="scientific">Brassica oleracea var. oleracea</name>
    <dbReference type="NCBI Taxonomy" id="109376"/>
    <lineage>
        <taxon>Eukaryota</taxon>
        <taxon>Viridiplantae</taxon>
        <taxon>Streptophyta</taxon>
        <taxon>Embryophyta</taxon>
        <taxon>Tracheophyta</taxon>
        <taxon>Spermatophyta</taxon>
        <taxon>Magnoliopsida</taxon>
        <taxon>eudicotyledons</taxon>
        <taxon>Gunneridae</taxon>
        <taxon>Pentapetalae</taxon>
        <taxon>rosids</taxon>
        <taxon>malvids</taxon>
        <taxon>Brassicales</taxon>
        <taxon>Brassicaceae</taxon>
        <taxon>Brassiceae</taxon>
        <taxon>Brassica</taxon>
    </lineage>
</organism>
<dbReference type="EnsemblPlants" id="Bo4g162570.1">
    <property type="protein sequence ID" value="Bo4g162570.1"/>
    <property type="gene ID" value="Bo4g162570"/>
</dbReference>
<reference evidence="1 2" key="1">
    <citation type="journal article" date="2014" name="Genome Biol.">
        <title>Transcriptome and methylome profiling reveals relics of genome dominance in the mesopolyploid Brassica oleracea.</title>
        <authorList>
            <person name="Parkin I.A."/>
            <person name="Koh C."/>
            <person name="Tang H."/>
            <person name="Robinson S.J."/>
            <person name="Kagale S."/>
            <person name="Clarke W.E."/>
            <person name="Town C.D."/>
            <person name="Nixon J."/>
            <person name="Krishnakumar V."/>
            <person name="Bidwell S.L."/>
            <person name="Denoeud F."/>
            <person name="Belcram H."/>
            <person name="Links M.G."/>
            <person name="Just J."/>
            <person name="Clarke C."/>
            <person name="Bender T."/>
            <person name="Huebert T."/>
            <person name="Mason A.S."/>
            <person name="Pires J.C."/>
            <person name="Barker G."/>
            <person name="Moore J."/>
            <person name="Walley P.G."/>
            <person name="Manoli S."/>
            <person name="Batley J."/>
            <person name="Edwards D."/>
            <person name="Nelson M.N."/>
            <person name="Wang X."/>
            <person name="Paterson A.H."/>
            <person name="King G."/>
            <person name="Bancroft I."/>
            <person name="Chalhoub B."/>
            <person name="Sharpe A.G."/>
        </authorList>
    </citation>
    <scope>NUCLEOTIDE SEQUENCE</scope>
    <source>
        <strain evidence="1 2">cv. TO1000</strain>
    </source>
</reference>
<sequence>MSSLSSDEVDEMLNEAFEEMFNQQVDTFIDSIVDVHANKPKRRAYMERDREQGHNQL</sequence>
<keyword evidence="2" id="KW-1185">Reference proteome</keyword>
<evidence type="ECO:0000313" key="1">
    <source>
        <dbReference type="EnsemblPlants" id="Bo4g162570.1"/>
    </source>
</evidence>
<dbReference type="Proteomes" id="UP000032141">
    <property type="component" value="Chromosome C4"/>
</dbReference>
<protein>
    <submittedName>
        <fullName evidence="1">Uncharacterized protein</fullName>
    </submittedName>
</protein>
<proteinExistence type="predicted"/>
<reference evidence="1" key="2">
    <citation type="submission" date="2015-03" db="UniProtKB">
        <authorList>
            <consortium name="EnsemblPlants"/>
        </authorList>
    </citation>
    <scope>IDENTIFICATION</scope>
</reference>
<dbReference type="Gramene" id="Bo4g162570.1">
    <property type="protein sequence ID" value="Bo4g162570.1"/>
    <property type="gene ID" value="Bo4g162570"/>
</dbReference>
<accession>A0A0D3C2C5</accession>
<dbReference type="HOGENOM" id="CLU_012390_4_5_1"/>